<accession>A0AA94HM63</accession>
<evidence type="ECO:0000313" key="2">
    <source>
        <dbReference type="EMBL" id="SFS09804.1"/>
    </source>
</evidence>
<organism evidence="2 3">
    <name type="scientific">Agrococcus baldri</name>
    <dbReference type="NCBI Taxonomy" id="153730"/>
    <lineage>
        <taxon>Bacteria</taxon>
        <taxon>Bacillati</taxon>
        <taxon>Actinomycetota</taxon>
        <taxon>Actinomycetes</taxon>
        <taxon>Micrococcales</taxon>
        <taxon>Microbacteriaceae</taxon>
        <taxon>Agrococcus</taxon>
    </lineage>
</organism>
<reference evidence="2 3" key="1">
    <citation type="submission" date="2016-10" db="EMBL/GenBank/DDBJ databases">
        <authorList>
            <person name="Varghese N."/>
            <person name="Submissions S."/>
        </authorList>
    </citation>
    <scope>NUCLEOTIDE SEQUENCE [LARGE SCALE GENOMIC DNA]</scope>
    <source>
        <strain evidence="2 3">IAM 15147</strain>
    </source>
</reference>
<comment type="caution">
    <text evidence="2">The sequence shown here is derived from an EMBL/GenBank/DDBJ whole genome shotgun (WGS) entry which is preliminary data.</text>
</comment>
<evidence type="ECO:0000313" key="3">
    <source>
        <dbReference type="Proteomes" id="UP000198506"/>
    </source>
</evidence>
<dbReference type="RefSeq" id="WP_092917060.1">
    <property type="nucleotide sequence ID" value="NZ_FOZN01000002.1"/>
</dbReference>
<dbReference type="Pfam" id="PF07704">
    <property type="entry name" value="PSK_trans_fac"/>
    <property type="match status" value="1"/>
</dbReference>
<sequence>MSLNIKNERIHELVRELAALTGATQTGAVEEAVRRRLEELHATAGRRARPAPKYSQEEIQRRITAMERSAEEFRSLTTAEQRRGMVEHEDWLYDEGGLPK</sequence>
<dbReference type="Proteomes" id="UP000198506">
    <property type="component" value="Unassembled WGS sequence"/>
</dbReference>
<keyword evidence="3" id="KW-1185">Reference proteome</keyword>
<proteinExistence type="predicted"/>
<name>A0AA94HM63_9MICO</name>
<dbReference type="EMBL" id="FOZN01000002">
    <property type="protein sequence ID" value="SFS09804.1"/>
    <property type="molecule type" value="Genomic_DNA"/>
</dbReference>
<gene>
    <name evidence="2" type="ORF">SAMN04487783_1315</name>
</gene>
<evidence type="ECO:0000256" key="1">
    <source>
        <dbReference type="ARBA" id="ARBA00022649"/>
    </source>
</evidence>
<dbReference type="AlphaFoldDB" id="A0AA94HM63"/>
<keyword evidence="1" id="KW-1277">Toxin-antitoxin system</keyword>
<protein>
    <submittedName>
        <fullName evidence="2">Rv0623-like transcription factor</fullName>
    </submittedName>
</protein>
<dbReference type="InterPro" id="IPR011660">
    <property type="entry name" value="VapB-like"/>
</dbReference>